<comment type="caution">
    <text evidence="1">The sequence shown here is derived from an EMBL/GenBank/DDBJ whole genome shotgun (WGS) entry which is preliminary data.</text>
</comment>
<accession>A0A414YH16</accession>
<name>A0A414YH16_9BACT</name>
<dbReference type="Proteomes" id="UP000284548">
    <property type="component" value="Unassembled WGS sequence"/>
</dbReference>
<evidence type="ECO:0000313" key="1">
    <source>
        <dbReference type="EMBL" id="RHH85324.1"/>
    </source>
</evidence>
<gene>
    <name evidence="1" type="ORF">DW192_00930</name>
</gene>
<proteinExistence type="predicted"/>
<evidence type="ECO:0000313" key="2">
    <source>
        <dbReference type="Proteomes" id="UP000284548"/>
    </source>
</evidence>
<protein>
    <submittedName>
        <fullName evidence="1">Uncharacterized protein</fullName>
    </submittedName>
</protein>
<dbReference type="EMBL" id="QRKB01000001">
    <property type="protein sequence ID" value="RHH85324.1"/>
    <property type="molecule type" value="Genomic_DNA"/>
</dbReference>
<reference evidence="1 2" key="1">
    <citation type="submission" date="2018-08" db="EMBL/GenBank/DDBJ databases">
        <title>A genome reference for cultivated species of the human gut microbiota.</title>
        <authorList>
            <person name="Zou Y."/>
            <person name="Xue W."/>
            <person name="Luo G."/>
        </authorList>
    </citation>
    <scope>NUCLEOTIDE SEQUENCE [LARGE SCALE GENOMIC DNA]</scope>
    <source>
        <strain evidence="1 2">AM16-54</strain>
    </source>
</reference>
<sequence>MKEFEVGERVTLEVTETDKESCKGCFFDSKKFCEVWQLYPCSIKERSDHKNVIFKEVKE</sequence>
<dbReference type="RefSeq" id="WP_118253214.1">
    <property type="nucleotide sequence ID" value="NZ_JAQEAK010000021.1"/>
</dbReference>
<dbReference type="AlphaFoldDB" id="A0A414YH16"/>
<organism evidence="1 2">
    <name type="scientific">Segatella copri</name>
    <dbReference type="NCBI Taxonomy" id="165179"/>
    <lineage>
        <taxon>Bacteria</taxon>
        <taxon>Pseudomonadati</taxon>
        <taxon>Bacteroidota</taxon>
        <taxon>Bacteroidia</taxon>
        <taxon>Bacteroidales</taxon>
        <taxon>Prevotellaceae</taxon>
        <taxon>Segatella</taxon>
    </lineage>
</organism>